<dbReference type="Pfam" id="PF13966">
    <property type="entry name" value="zf-RVT"/>
    <property type="match status" value="1"/>
</dbReference>
<name>A0ABQ4WU78_9ASTR</name>
<proteinExistence type="predicted"/>
<dbReference type="SUPFAM" id="SSF56219">
    <property type="entry name" value="DNase I-like"/>
    <property type="match status" value="1"/>
</dbReference>
<protein>
    <recommendedName>
        <fullName evidence="2">Reverse transcriptase domain-containing protein</fullName>
    </recommendedName>
</protein>
<feature type="region of interest" description="Disordered" evidence="1">
    <location>
        <begin position="1451"/>
        <end position="1542"/>
    </location>
</feature>
<dbReference type="Proteomes" id="UP001151760">
    <property type="component" value="Unassembled WGS sequence"/>
</dbReference>
<dbReference type="Pfam" id="PF00078">
    <property type="entry name" value="RVT_1"/>
    <property type="match status" value="1"/>
</dbReference>
<dbReference type="PANTHER" id="PTHR33116:SF76">
    <property type="entry name" value="DUF4283 DOMAIN-CONTAINING PROTEIN"/>
    <property type="match status" value="1"/>
</dbReference>
<sequence length="1576" mass="178992">MDSYSSIPLKSCLKASQIRNIEGKTIGKDGKPMCAIRKPVRVISSCDKNPNVSGDSSLKDKTSQSVNVTKEAGETSLNDFVRQPLSGAAVAIPYEANGKRIAQVSSQTHCMGTFHWEASLRFDFGIDNYFESKEGMDKVLENGPWLIQTVPLILNVWSLNTDLKKAEVKKTPVWIKLHHLPIVTYSEGKSTYARALIEVSAENELFGIFDKCPKLPKEVPAAKVEMRALLSKKRNHQEKKSYTQGRSTINPDITSIGVRNVSLNILEVWKFLLAKLFLNLLEDLIYATEFKIQDDDEEGKEDEMYSDAMLQTNDVLNVSDIEVDEEILVEGRGGKFTSNVAVPGASTPANEDWASNGAWCRKGTRIIMGENHNDVDVVVLTQDDQVIHTRVWLKMERKEIFCSFVYAHNKYNQRRSLWRNLSKHKVYIHGRPWCILGDFNAALFMDDSTASGSNVDIAMREFRDCIEDIEVLDVQCTGLQYTWNQKPKGMNGMLKKLDRVMANIEFNDHFVGAHAIFKPYRISDHSPSVLCIPTELGAAGNLHANVSRVCAELDSIQTLLDADPFNAILREREAYCVVEFNEAVLLEERFLKQKAKIQWLMEGDSNSAYFHKAVKSRTSRSRIDAVTNLEGVMFENDMEANDMVRNVTAQEVKEAFFSIGDDKSPGPDGYTAAFFKEAWNVVANDVTNAICEFFRNGTLLKELNHTIIALIPKVKNPTRVVDYRPISCCNVLFKCISKIIANRIKHSLMTLISPNQSAFIPGRSITDNILLTQELMHNYHLDRGTPRCAFKVDIQKAYDTVDWNFLRLVLHGFGFHERMIAWIMECVTSTSYSICVNGSLHGYFQGKRGLRQGDPLSPYLFTLVMEVLTLMIKRKVQESDLFTYHRFCSKMELINLCFADDLFLFAYGDVQSASVIKEALDEFKQASGLIPSLPKSTAYFCNVLNHVKLSILQVLPFEEGKLPVKYLGVPLVSSRLMIRDCNELIDRVQIRIQDWKNKSLSIAGRLQLIQSVLGSMHIYWTSVFILPPRVLLNIELLMRNFLWCYGNGGKGKSKVAWEVVCLPKVEGGLGIRRLECFNSALMTTHIWKLLTLKESLWVKWIHEYKLNGRNFWDIPLRGNMSWGWRKILKLRPLIREFIWHKIGNGAATSLWYDKWCDLGPLSNHISSRDVFRAGLNLHSKVKEVILNGSWLWPPYLLAKYPFLSECHVPLLDDTPDSLVWRNSQGRIKRFSVTQVWSDIRNRDSKVNWYNMVWFSSCIPRHAFNLWLIVRRKLKTQDFIRIWDVSDSLGSSCSLCEGPPDSHDHLFFECSFAHAVWDRMKVLAGMESFPPNVYDVISDLMPIASRRTSKSVVAKLVVAASTYYIWQERNWRLFNKGKRSLDQVCDCIKSSVRLKLLSCRFKKSKSGDKVARLWDLPEARKTRKDCGTKRGRPSISSSNFIRLRVTLSFMDIDDDNDGNDEDDHTTTPCPIRKSSSPSPPNAPSKTPSTKDTSSTFGTTSSSFESKPHSSPPSLRETPFPQPTNPFLDDILDALPRPSNPLPLQSHLSLYITLSLSPITPLDHILDTPSPPSPPPPP</sequence>
<evidence type="ECO:0000313" key="3">
    <source>
        <dbReference type="EMBL" id="GJS56471.1"/>
    </source>
</evidence>
<dbReference type="PROSITE" id="PS50878">
    <property type="entry name" value="RT_POL"/>
    <property type="match status" value="1"/>
</dbReference>
<dbReference type="InterPro" id="IPR043502">
    <property type="entry name" value="DNA/RNA_pol_sf"/>
</dbReference>
<dbReference type="InterPro" id="IPR036691">
    <property type="entry name" value="Endo/exonu/phosph_ase_sf"/>
</dbReference>
<feature type="domain" description="Reverse transcriptase" evidence="2">
    <location>
        <begin position="692"/>
        <end position="971"/>
    </location>
</feature>
<reference evidence="3" key="1">
    <citation type="journal article" date="2022" name="Int. J. Mol. Sci.">
        <title>Draft Genome of Tanacetum Coccineum: Genomic Comparison of Closely Related Tanacetum-Family Plants.</title>
        <authorList>
            <person name="Yamashiro T."/>
            <person name="Shiraishi A."/>
            <person name="Nakayama K."/>
            <person name="Satake H."/>
        </authorList>
    </citation>
    <scope>NUCLEOTIDE SEQUENCE</scope>
</reference>
<dbReference type="InterPro" id="IPR000477">
    <property type="entry name" value="RT_dom"/>
</dbReference>
<dbReference type="SUPFAM" id="SSF56672">
    <property type="entry name" value="DNA/RNA polymerases"/>
    <property type="match status" value="1"/>
</dbReference>
<comment type="caution">
    <text evidence="3">The sequence shown here is derived from an EMBL/GenBank/DDBJ whole genome shotgun (WGS) entry which is preliminary data.</text>
</comment>
<accession>A0ABQ4WU78</accession>
<evidence type="ECO:0000256" key="1">
    <source>
        <dbReference type="SAM" id="MobiDB-lite"/>
    </source>
</evidence>
<dbReference type="PANTHER" id="PTHR33116">
    <property type="entry name" value="REVERSE TRANSCRIPTASE ZINC-BINDING DOMAIN-CONTAINING PROTEIN-RELATED-RELATED"/>
    <property type="match status" value="1"/>
</dbReference>
<dbReference type="EMBL" id="BQNB010008938">
    <property type="protein sequence ID" value="GJS56471.1"/>
    <property type="molecule type" value="Genomic_DNA"/>
</dbReference>
<organism evidence="3 4">
    <name type="scientific">Tanacetum coccineum</name>
    <dbReference type="NCBI Taxonomy" id="301880"/>
    <lineage>
        <taxon>Eukaryota</taxon>
        <taxon>Viridiplantae</taxon>
        <taxon>Streptophyta</taxon>
        <taxon>Embryophyta</taxon>
        <taxon>Tracheophyta</taxon>
        <taxon>Spermatophyta</taxon>
        <taxon>Magnoliopsida</taxon>
        <taxon>eudicotyledons</taxon>
        <taxon>Gunneridae</taxon>
        <taxon>Pentapetalae</taxon>
        <taxon>asterids</taxon>
        <taxon>campanulids</taxon>
        <taxon>Asterales</taxon>
        <taxon>Asteraceae</taxon>
        <taxon>Asteroideae</taxon>
        <taxon>Anthemideae</taxon>
        <taxon>Anthemidinae</taxon>
        <taxon>Tanacetum</taxon>
    </lineage>
</organism>
<dbReference type="Gene3D" id="3.60.10.10">
    <property type="entry name" value="Endonuclease/exonuclease/phosphatase"/>
    <property type="match status" value="1"/>
</dbReference>
<dbReference type="CDD" id="cd01650">
    <property type="entry name" value="RT_nLTR_like"/>
    <property type="match status" value="1"/>
</dbReference>
<dbReference type="InterPro" id="IPR026960">
    <property type="entry name" value="RVT-Znf"/>
</dbReference>
<evidence type="ECO:0000259" key="2">
    <source>
        <dbReference type="PROSITE" id="PS50878"/>
    </source>
</evidence>
<gene>
    <name evidence="3" type="ORF">Tco_0629833</name>
</gene>
<evidence type="ECO:0000313" key="4">
    <source>
        <dbReference type="Proteomes" id="UP001151760"/>
    </source>
</evidence>
<feature type="compositionally biased region" description="Low complexity" evidence="1">
    <location>
        <begin position="1482"/>
        <end position="1503"/>
    </location>
</feature>
<reference evidence="3" key="2">
    <citation type="submission" date="2022-01" db="EMBL/GenBank/DDBJ databases">
        <authorList>
            <person name="Yamashiro T."/>
            <person name="Shiraishi A."/>
            <person name="Satake H."/>
            <person name="Nakayama K."/>
        </authorList>
    </citation>
    <scope>NUCLEOTIDE SEQUENCE</scope>
</reference>
<feature type="compositionally biased region" description="Acidic residues" evidence="1">
    <location>
        <begin position="1451"/>
        <end position="1462"/>
    </location>
</feature>
<keyword evidence="4" id="KW-1185">Reference proteome</keyword>